<gene>
    <name evidence="2" type="ORF">E2C01_068734</name>
</gene>
<comment type="caution">
    <text evidence="2">The sequence shown here is derived from an EMBL/GenBank/DDBJ whole genome shotgun (WGS) entry which is preliminary data.</text>
</comment>
<reference evidence="2 3" key="1">
    <citation type="submission" date="2019-05" db="EMBL/GenBank/DDBJ databases">
        <title>Another draft genome of Portunus trituberculatus and its Hox gene families provides insights of decapod evolution.</title>
        <authorList>
            <person name="Jeong J.-H."/>
            <person name="Song I."/>
            <person name="Kim S."/>
            <person name="Choi T."/>
            <person name="Kim D."/>
            <person name="Ryu S."/>
            <person name="Kim W."/>
        </authorList>
    </citation>
    <scope>NUCLEOTIDE SEQUENCE [LARGE SCALE GENOMIC DNA]</scope>
    <source>
        <tissue evidence="2">Muscle</tissue>
    </source>
</reference>
<evidence type="ECO:0000313" key="2">
    <source>
        <dbReference type="EMBL" id="MPC74376.1"/>
    </source>
</evidence>
<proteinExistence type="predicted"/>
<dbReference type="Proteomes" id="UP000324222">
    <property type="component" value="Unassembled WGS sequence"/>
</dbReference>
<protein>
    <submittedName>
        <fullName evidence="2">Uncharacterized protein</fullName>
    </submittedName>
</protein>
<evidence type="ECO:0000256" key="1">
    <source>
        <dbReference type="SAM" id="MobiDB-lite"/>
    </source>
</evidence>
<keyword evidence="3" id="KW-1185">Reference proteome</keyword>
<accession>A0A5B7HXC1</accession>
<dbReference type="EMBL" id="VSRR010038803">
    <property type="protein sequence ID" value="MPC74376.1"/>
    <property type="molecule type" value="Genomic_DNA"/>
</dbReference>
<feature type="compositionally biased region" description="Basic and acidic residues" evidence="1">
    <location>
        <begin position="128"/>
        <end position="138"/>
    </location>
</feature>
<feature type="region of interest" description="Disordered" evidence="1">
    <location>
        <begin position="69"/>
        <end position="138"/>
    </location>
</feature>
<name>A0A5B7HXC1_PORTR</name>
<evidence type="ECO:0000313" key="3">
    <source>
        <dbReference type="Proteomes" id="UP000324222"/>
    </source>
</evidence>
<organism evidence="2 3">
    <name type="scientific">Portunus trituberculatus</name>
    <name type="common">Swimming crab</name>
    <name type="synonym">Neptunus trituberculatus</name>
    <dbReference type="NCBI Taxonomy" id="210409"/>
    <lineage>
        <taxon>Eukaryota</taxon>
        <taxon>Metazoa</taxon>
        <taxon>Ecdysozoa</taxon>
        <taxon>Arthropoda</taxon>
        <taxon>Crustacea</taxon>
        <taxon>Multicrustacea</taxon>
        <taxon>Malacostraca</taxon>
        <taxon>Eumalacostraca</taxon>
        <taxon>Eucarida</taxon>
        <taxon>Decapoda</taxon>
        <taxon>Pleocyemata</taxon>
        <taxon>Brachyura</taxon>
        <taxon>Eubrachyura</taxon>
        <taxon>Portunoidea</taxon>
        <taxon>Portunidae</taxon>
        <taxon>Portuninae</taxon>
        <taxon>Portunus</taxon>
    </lineage>
</organism>
<sequence>MPVTPVTCRLLNPFLLHCICLPLHCPLPHTIATYLFTISTFHLTIITPSFHSTITHHLLPHPCPPLCPSPISPPPHQTYHHHHLTSPPGHRSPPRNAFPSQSSHHPIDAAIFHHAGESPHHWPSHHPPPKEPPKTHHS</sequence>
<dbReference type="AlphaFoldDB" id="A0A5B7HXC1"/>